<dbReference type="RefSeq" id="WP_009163759.1">
    <property type="nucleotide sequence ID" value="NZ_ADFP01000016.1"/>
</dbReference>
<feature type="domain" description="RNA-binding S4" evidence="4">
    <location>
        <begin position="8"/>
        <end position="73"/>
    </location>
</feature>
<keyword evidence="5" id="KW-0489">Methyltransferase</keyword>
<dbReference type="InterPro" id="IPR029063">
    <property type="entry name" value="SAM-dependent_MTases_sf"/>
</dbReference>
<proteinExistence type="inferred from homology"/>
<evidence type="ECO:0000313" key="5">
    <source>
        <dbReference type="EMBL" id="EFB91803.1"/>
    </source>
</evidence>
<dbReference type="PROSITE" id="PS50889">
    <property type="entry name" value="S4"/>
    <property type="match status" value="1"/>
</dbReference>
<keyword evidence="6" id="KW-1185">Reference proteome</keyword>
<dbReference type="SUPFAM" id="SSF55174">
    <property type="entry name" value="Alpha-L RNA-binding motif"/>
    <property type="match status" value="1"/>
</dbReference>
<dbReference type="InterPro" id="IPR036986">
    <property type="entry name" value="S4_RNA-bd_sf"/>
</dbReference>
<organism evidence="5 6">
    <name type="scientific">Pyramidobacter piscolens W5455</name>
    <dbReference type="NCBI Taxonomy" id="352165"/>
    <lineage>
        <taxon>Bacteria</taxon>
        <taxon>Thermotogati</taxon>
        <taxon>Synergistota</taxon>
        <taxon>Synergistia</taxon>
        <taxon>Synergistales</taxon>
        <taxon>Dethiosulfovibrionaceae</taxon>
        <taxon>Pyramidobacter</taxon>
    </lineage>
</organism>
<comment type="similarity">
    <text evidence="2">Belongs to the TlyA family.</text>
</comment>
<dbReference type="Pfam" id="PF01728">
    <property type="entry name" value="FtsJ"/>
    <property type="match status" value="1"/>
</dbReference>
<dbReference type="GO" id="GO:0008168">
    <property type="term" value="F:methyltransferase activity"/>
    <property type="evidence" value="ECO:0007669"/>
    <property type="project" value="UniProtKB-KW"/>
</dbReference>
<dbReference type="PANTHER" id="PTHR32319:SF0">
    <property type="entry name" value="BACTERIAL HEMOLYSIN-LIKE PROTEIN"/>
    <property type="match status" value="1"/>
</dbReference>
<keyword evidence="5" id="KW-0808">Transferase</keyword>
<evidence type="ECO:0000256" key="3">
    <source>
        <dbReference type="PROSITE-ProRule" id="PRU00182"/>
    </source>
</evidence>
<protein>
    <submittedName>
        <fullName evidence="5">Ribosomal RNA large subunit methyltransferase J</fullName>
        <ecNumber evidence="5">2.1.1.-</ecNumber>
    </submittedName>
</protein>
<sequence>MSARCVKKRLDLRLVEEGLADSVQAAGALVMAGEVLVDGQPASGAGQPVKDAAVVRLKSGSGGWVSRGAHKLLTAIERFHLKLEGRVCLDVGASTGGFTQVMLKYGAAKVYAVDVGYGLLDWSLRTDPRVVVMERRNARFLTGEMFSPRPGFVCSDASFISLRLLLNPMAAASAENAEAVVLVKPQFEARREDLGKGGVVRSPEVHRAVLEELADFIGRETPWGMEEATWSEIKGPKGNIEFLFHLRKNITSAEVDFCGLVRASHEALAG</sequence>
<evidence type="ECO:0000256" key="1">
    <source>
        <dbReference type="ARBA" id="ARBA00022884"/>
    </source>
</evidence>
<dbReference type="EMBL" id="ADFP01000016">
    <property type="protein sequence ID" value="EFB91803.1"/>
    <property type="molecule type" value="Genomic_DNA"/>
</dbReference>
<dbReference type="GeneID" id="90986355"/>
<accession>A0ABM9ZY65</accession>
<dbReference type="EC" id="2.1.1.-" evidence="5"/>
<dbReference type="Pfam" id="PF01479">
    <property type="entry name" value="S4"/>
    <property type="match status" value="1"/>
</dbReference>
<evidence type="ECO:0000313" key="6">
    <source>
        <dbReference type="Proteomes" id="UP000006462"/>
    </source>
</evidence>
<comment type="caution">
    <text evidence="5">The sequence shown here is derived from an EMBL/GenBank/DDBJ whole genome shotgun (WGS) entry which is preliminary data.</text>
</comment>
<dbReference type="NCBIfam" id="TIGR00478">
    <property type="entry name" value="tly"/>
    <property type="match status" value="1"/>
</dbReference>
<dbReference type="InterPro" id="IPR004538">
    <property type="entry name" value="Hemolysin_A/TlyA"/>
</dbReference>
<dbReference type="PANTHER" id="PTHR32319">
    <property type="entry name" value="BACTERIAL HEMOLYSIN-LIKE PROTEIN"/>
    <property type="match status" value="1"/>
</dbReference>
<gene>
    <name evidence="5" type="primary">rrmJ</name>
    <name evidence="5" type="ORF">HMPREF7215_0535</name>
</gene>
<evidence type="ECO:0000259" key="4">
    <source>
        <dbReference type="SMART" id="SM00363"/>
    </source>
</evidence>
<dbReference type="InterPro" id="IPR002877">
    <property type="entry name" value="RNA_MeTrfase_FtsJ_dom"/>
</dbReference>
<dbReference type="SUPFAM" id="SSF53335">
    <property type="entry name" value="S-adenosyl-L-methionine-dependent methyltransferases"/>
    <property type="match status" value="1"/>
</dbReference>
<name>A0ABM9ZY65_9BACT</name>
<dbReference type="CDD" id="cd00165">
    <property type="entry name" value="S4"/>
    <property type="match status" value="1"/>
</dbReference>
<dbReference type="InterPro" id="IPR047048">
    <property type="entry name" value="TlyA"/>
</dbReference>
<dbReference type="Gene3D" id="3.40.50.150">
    <property type="entry name" value="Vaccinia Virus protein VP39"/>
    <property type="match status" value="1"/>
</dbReference>
<keyword evidence="1 3" id="KW-0694">RNA-binding</keyword>
<dbReference type="PIRSF" id="PIRSF005578">
    <property type="entry name" value="TlyA"/>
    <property type="match status" value="1"/>
</dbReference>
<reference evidence="5 6" key="1">
    <citation type="submission" date="2009-12" db="EMBL/GenBank/DDBJ databases">
        <authorList>
            <person name="Shrivastava S."/>
            <person name="Madupu R."/>
            <person name="Durkin A.S."/>
            <person name="Torralba M."/>
            <person name="Methe B."/>
            <person name="Sutton G.G."/>
            <person name="Strausberg R.L."/>
            <person name="Nelson K.E."/>
        </authorList>
    </citation>
    <scope>NUCLEOTIDE SEQUENCE [LARGE SCALE GENOMIC DNA]</scope>
    <source>
        <strain evidence="5 6">W5455</strain>
    </source>
</reference>
<dbReference type="Gene3D" id="3.10.290.10">
    <property type="entry name" value="RNA-binding S4 domain"/>
    <property type="match status" value="1"/>
</dbReference>
<dbReference type="Proteomes" id="UP000006462">
    <property type="component" value="Unassembled WGS sequence"/>
</dbReference>
<evidence type="ECO:0000256" key="2">
    <source>
        <dbReference type="ARBA" id="ARBA00029460"/>
    </source>
</evidence>
<dbReference type="SMART" id="SM00363">
    <property type="entry name" value="S4"/>
    <property type="match status" value="1"/>
</dbReference>
<dbReference type="GO" id="GO:0032259">
    <property type="term" value="P:methylation"/>
    <property type="evidence" value="ECO:0007669"/>
    <property type="project" value="UniProtKB-KW"/>
</dbReference>
<dbReference type="InterPro" id="IPR002942">
    <property type="entry name" value="S4_RNA-bd"/>
</dbReference>